<dbReference type="InterPro" id="IPR013126">
    <property type="entry name" value="Hsp_70_fam"/>
</dbReference>
<dbReference type="Proteomes" id="UP001648503">
    <property type="component" value="Unassembled WGS sequence"/>
</dbReference>
<evidence type="ECO:0000256" key="2">
    <source>
        <dbReference type="ARBA" id="ARBA00022840"/>
    </source>
</evidence>
<sequence length="545" mass="59284">MAKQVQVEGERLPLLVGISFGTVYSSVSIISKDGKSGETIANEDGDRQIPSYVAFTSHEELCGTQAHLQAMTNPRSTIFHFRNILGKEFNDSEVQLQSKKHPFTIVKSEQVATLPVYEVTLVNEDGEEKVEMHSVIEVTAKYLKKMKDTAEYFLGSKVDGCVISIPPHFEESQKLDLLAATKEAGFEVAYPVHEPIAAVLAFESVTDQLALAQGDVAAPPCKKDKQIVVLDLGAHQFNVTVLSSHDGLYTIESSIDEADLGGISFNELLVEFVCQEFKRKTKIDIKDNRRAIQKLHKACERAKRALTRQDTAPCSVESLYDGMDYSGNINRGRFEMLAEPLYARCRETVAKALAEAGVVAENVDEVLVVGGSSRMPRFQAVMRSLFLESTTFRADVEPDEAISVGCAVQAAIITNNANVDYSVLANTKEVLNADHLTKNIGIEVAGGVFAVVIPHGTPVPVSRSIALGLSASGQTSAYLAVYEGQDEVAKKNSLLAEVVVSDLPESSGKNEKLSVEVTLTIEKDHSLHITASEKVSGQKIKVLVK</sequence>
<evidence type="ECO:0000313" key="5">
    <source>
        <dbReference type="Proteomes" id="UP001648503"/>
    </source>
</evidence>
<dbReference type="InterPro" id="IPR043129">
    <property type="entry name" value="ATPase_NBD"/>
</dbReference>
<reference evidence="4 5" key="1">
    <citation type="submission" date="2021-02" db="EMBL/GenBank/DDBJ databases">
        <title>Variation within the Batrachochytrium salamandrivorans European outbreak.</title>
        <authorList>
            <person name="Kelly M."/>
            <person name="Pasmans F."/>
            <person name="Shea T.P."/>
            <person name="Munoz J.F."/>
            <person name="Carranza S."/>
            <person name="Cuomo C.A."/>
            <person name="Martel A."/>
        </authorList>
    </citation>
    <scope>NUCLEOTIDE SEQUENCE [LARGE SCALE GENOMIC DNA]</scope>
    <source>
        <strain evidence="4 5">AMFP18/2</strain>
    </source>
</reference>
<protein>
    <submittedName>
        <fullName evidence="4">Uncharacterized protein</fullName>
    </submittedName>
</protein>
<dbReference type="Pfam" id="PF00012">
    <property type="entry name" value="HSP70"/>
    <property type="match status" value="1"/>
</dbReference>
<proteinExistence type="inferred from homology"/>
<dbReference type="SUPFAM" id="SSF100920">
    <property type="entry name" value="Heat shock protein 70kD (HSP70), peptide-binding domain"/>
    <property type="match status" value="1"/>
</dbReference>
<dbReference type="PANTHER" id="PTHR19375">
    <property type="entry name" value="HEAT SHOCK PROTEIN 70KDA"/>
    <property type="match status" value="1"/>
</dbReference>
<comment type="caution">
    <text evidence="4">The sequence shown here is derived from an EMBL/GenBank/DDBJ whole genome shotgun (WGS) entry which is preliminary data.</text>
</comment>
<evidence type="ECO:0000313" key="4">
    <source>
        <dbReference type="EMBL" id="KAH6593507.1"/>
    </source>
</evidence>
<name>A0ABQ8F7E7_9FUNG</name>
<accession>A0ABQ8F7E7</accession>
<organism evidence="4 5">
    <name type="scientific">Batrachochytrium salamandrivorans</name>
    <dbReference type="NCBI Taxonomy" id="1357716"/>
    <lineage>
        <taxon>Eukaryota</taxon>
        <taxon>Fungi</taxon>
        <taxon>Fungi incertae sedis</taxon>
        <taxon>Chytridiomycota</taxon>
        <taxon>Chytridiomycota incertae sedis</taxon>
        <taxon>Chytridiomycetes</taxon>
        <taxon>Rhizophydiales</taxon>
        <taxon>Rhizophydiales incertae sedis</taxon>
        <taxon>Batrachochytrium</taxon>
    </lineage>
</organism>
<keyword evidence="1 3" id="KW-0547">Nucleotide-binding</keyword>
<comment type="similarity">
    <text evidence="3">Belongs to the heat shock protein 70 family.</text>
</comment>
<dbReference type="Gene3D" id="3.90.640.10">
    <property type="entry name" value="Actin, Chain A, domain 4"/>
    <property type="match status" value="1"/>
</dbReference>
<dbReference type="PRINTS" id="PR00301">
    <property type="entry name" value="HEATSHOCK70"/>
</dbReference>
<dbReference type="InterPro" id="IPR029047">
    <property type="entry name" value="HSP70_peptide-bd_sf"/>
</dbReference>
<dbReference type="Gene3D" id="3.30.420.40">
    <property type="match status" value="2"/>
</dbReference>
<evidence type="ECO:0000256" key="3">
    <source>
        <dbReference type="RuleBase" id="RU003322"/>
    </source>
</evidence>
<keyword evidence="2 3" id="KW-0067">ATP-binding</keyword>
<gene>
    <name evidence="4" type="ORF">BASA50_007317</name>
</gene>
<keyword evidence="5" id="KW-1185">Reference proteome</keyword>
<dbReference type="Gene3D" id="2.60.34.10">
    <property type="entry name" value="Substrate Binding Domain Of DNAk, Chain A, domain 1"/>
    <property type="match status" value="1"/>
</dbReference>
<dbReference type="EMBL" id="JAFCIX010000354">
    <property type="protein sequence ID" value="KAH6593507.1"/>
    <property type="molecule type" value="Genomic_DNA"/>
</dbReference>
<dbReference type="Gene3D" id="3.30.30.30">
    <property type="match status" value="1"/>
</dbReference>
<evidence type="ECO:0000256" key="1">
    <source>
        <dbReference type="ARBA" id="ARBA00022741"/>
    </source>
</evidence>
<dbReference type="SUPFAM" id="SSF53067">
    <property type="entry name" value="Actin-like ATPase domain"/>
    <property type="match status" value="2"/>
</dbReference>